<dbReference type="Gene3D" id="3.30.160.60">
    <property type="entry name" value="Classic Zinc Finger"/>
    <property type="match status" value="1"/>
</dbReference>
<keyword evidence="3" id="KW-0677">Repeat</keyword>
<feature type="region of interest" description="Disordered" evidence="7">
    <location>
        <begin position="179"/>
        <end position="219"/>
    </location>
</feature>
<evidence type="ECO:0000256" key="4">
    <source>
        <dbReference type="ARBA" id="ARBA00022771"/>
    </source>
</evidence>
<evidence type="ECO:0000256" key="6">
    <source>
        <dbReference type="ARBA" id="ARBA00023242"/>
    </source>
</evidence>
<keyword evidence="6" id="KW-0539">Nucleus</keyword>
<keyword evidence="2" id="KW-0479">Metal-binding</keyword>
<feature type="domain" description="C2H2-type" evidence="8">
    <location>
        <begin position="469"/>
        <end position="489"/>
    </location>
</feature>
<dbReference type="InterPro" id="IPR050888">
    <property type="entry name" value="ZnF_C2H2-type_TF"/>
</dbReference>
<feature type="compositionally biased region" description="Basic and acidic residues" evidence="7">
    <location>
        <begin position="428"/>
        <end position="437"/>
    </location>
</feature>
<keyword evidence="5" id="KW-0862">Zinc</keyword>
<proteinExistence type="predicted"/>
<keyword evidence="4" id="KW-0863">Zinc-finger</keyword>
<evidence type="ECO:0000256" key="2">
    <source>
        <dbReference type="ARBA" id="ARBA00022723"/>
    </source>
</evidence>
<dbReference type="EMBL" id="HBUF01065224">
    <property type="protein sequence ID" value="CAG6627398.1"/>
    <property type="molecule type" value="Transcribed_RNA"/>
</dbReference>
<evidence type="ECO:0000256" key="3">
    <source>
        <dbReference type="ARBA" id="ARBA00022737"/>
    </source>
</evidence>
<evidence type="ECO:0000256" key="7">
    <source>
        <dbReference type="SAM" id="MobiDB-lite"/>
    </source>
</evidence>
<dbReference type="PANTHER" id="PTHR24406">
    <property type="entry name" value="TRANSCRIPTIONAL REPRESSOR CTCFL-RELATED"/>
    <property type="match status" value="1"/>
</dbReference>
<protein>
    <recommendedName>
        <fullName evidence="8">C2H2-type domain-containing protein</fullName>
    </recommendedName>
</protein>
<organism evidence="9">
    <name type="scientific">Cacopsylla melanoneura</name>
    <dbReference type="NCBI Taxonomy" id="428564"/>
    <lineage>
        <taxon>Eukaryota</taxon>
        <taxon>Metazoa</taxon>
        <taxon>Ecdysozoa</taxon>
        <taxon>Arthropoda</taxon>
        <taxon>Hexapoda</taxon>
        <taxon>Insecta</taxon>
        <taxon>Pterygota</taxon>
        <taxon>Neoptera</taxon>
        <taxon>Paraneoptera</taxon>
        <taxon>Hemiptera</taxon>
        <taxon>Sternorrhyncha</taxon>
        <taxon>Psylloidea</taxon>
        <taxon>Psyllidae</taxon>
        <taxon>Psyllinae</taxon>
        <taxon>Cacopsylla</taxon>
    </lineage>
</organism>
<evidence type="ECO:0000259" key="8">
    <source>
        <dbReference type="PROSITE" id="PS00028"/>
    </source>
</evidence>
<dbReference type="InterPro" id="IPR013087">
    <property type="entry name" value="Znf_C2H2_type"/>
</dbReference>
<evidence type="ECO:0000256" key="5">
    <source>
        <dbReference type="ARBA" id="ARBA00022833"/>
    </source>
</evidence>
<sequence>MAHETARFEDPFQFKGDNNDPYLTFIKSELLNDAPLSEEENYSYLANVDQSPVRGMKSFDDLPNTNQDTFKESCNNFNEISSEVVAMNTNWSEDGESSQSIAEEQTFLNLQKDNSSDKENYDVINKESKELYRLNSNQVSSEDVLEYLQGITESGDCSDTTNLIESSIINNKKQSLENKQSIIGESNRSNLKSRRKRRKGRKKNTPRDKRDIESVNAEISRNNLNENETAAQVDTGKTIYKKISILKSGNKILENAYKLSSNSSHESSQNHSTAAVSTDELENHLSLDNAIVFSIGKTHKQSSDNIMFENEKQHESQNDDENGFETLKSRGQIELDSYNFDSIHMTAYTSILNLNGSNDNDIIDENTWNKSSSKLNIPAILETCSNETSANTGNMKLLEKDNDILDKSGNLSLKEKDTVESENSSKPTENREPLNNRPEIKVSIRTLKLKQTIEMTKRGGVRKRKEFKCDVCAKEFSVFKTWLSHISCHYKLCNFCPARFTDFNQYTNHMYETHPVGVNVTNLEKHDFEFFVSNSRLNRKICVLCKTVFSSLEECINHIMEIHSYEIFIWKDKCFIKKRINKFFSMKFAFTIDCPLCKLCFEQESDFHTHMQSYHDSHSFCVKCNLYVFNSKLSQHVKQHAREERTVQIEYSCASCEMSYSSSEQLIYHSSKIECNYCDNTVFCSEDAFLKHQFNDHLDKMFGICSSCDTYFHHLDDLLNHLLTAHCFRSQDNKFQICDLCQTSSLTIKFYSSKKSLAQHMLSHHCILSDVNCCSIPMDEDSHIDLLPKDVKILHLTCILCSDKVIFPNVDCLLIHLHENHPKSLIGYCAPCGKAFHSNDCLLHAVEHFTSSGSEVICTTCNITYDTPASALHHIFSKHYMLVGQIPVHLQDLLDIDSPNQTKLLNKSIFTCTHCCLTTHGLLNHVFHLKTAHNSEIVLLKCKVCKTSHESLGSFARHKCIKPSRREKPRKAIVLGVEPAESEQNNDNISKTVWKYSGVLGEHSYAIFKHTITANTSVVHEEHDYV</sequence>
<evidence type="ECO:0000256" key="1">
    <source>
        <dbReference type="ARBA" id="ARBA00004123"/>
    </source>
</evidence>
<evidence type="ECO:0000313" key="9">
    <source>
        <dbReference type="EMBL" id="CAG6627398.1"/>
    </source>
</evidence>
<accession>A0A8D8Q8Z3</accession>
<feature type="region of interest" description="Disordered" evidence="7">
    <location>
        <begin position="409"/>
        <end position="437"/>
    </location>
</feature>
<dbReference type="SMART" id="SM00355">
    <property type="entry name" value="ZnF_C2H2"/>
    <property type="match status" value="13"/>
</dbReference>
<reference evidence="9" key="1">
    <citation type="submission" date="2021-05" db="EMBL/GenBank/DDBJ databases">
        <authorList>
            <person name="Alioto T."/>
            <person name="Alioto T."/>
            <person name="Gomez Garrido J."/>
        </authorList>
    </citation>
    <scope>NUCLEOTIDE SEQUENCE</scope>
</reference>
<name>A0A8D8Q8Z3_9HEMI</name>
<dbReference type="GO" id="GO:0008270">
    <property type="term" value="F:zinc ion binding"/>
    <property type="evidence" value="ECO:0007669"/>
    <property type="project" value="UniProtKB-KW"/>
</dbReference>
<feature type="compositionally biased region" description="Basic residues" evidence="7">
    <location>
        <begin position="191"/>
        <end position="204"/>
    </location>
</feature>
<comment type="subcellular location">
    <subcellularLocation>
        <location evidence="1">Nucleus</location>
    </subcellularLocation>
</comment>
<dbReference type="GO" id="GO:0005634">
    <property type="term" value="C:nucleus"/>
    <property type="evidence" value="ECO:0007669"/>
    <property type="project" value="UniProtKB-SubCell"/>
</dbReference>
<feature type="domain" description="C2H2-type" evidence="8">
    <location>
        <begin position="705"/>
        <end position="726"/>
    </location>
</feature>
<feature type="domain" description="C2H2-type" evidence="8">
    <location>
        <begin position="594"/>
        <end position="615"/>
    </location>
</feature>
<feature type="domain" description="C2H2-type" evidence="8">
    <location>
        <begin position="493"/>
        <end position="514"/>
    </location>
</feature>
<dbReference type="AlphaFoldDB" id="A0A8D8Q8Z3"/>
<dbReference type="PROSITE" id="PS00028">
    <property type="entry name" value="ZINC_FINGER_C2H2_1"/>
    <property type="match status" value="4"/>
</dbReference>